<dbReference type="InterPro" id="IPR041881">
    <property type="entry name" value="PqqD_sf"/>
</dbReference>
<dbReference type="Gene3D" id="1.10.10.1150">
    <property type="entry name" value="Coenzyme PQQ synthesis protein D (PqqD)"/>
    <property type="match status" value="1"/>
</dbReference>
<proteinExistence type="predicted"/>
<dbReference type="EMBL" id="CAEZSR010000372">
    <property type="protein sequence ID" value="CAB4603805.1"/>
    <property type="molecule type" value="Genomic_DNA"/>
</dbReference>
<dbReference type="InterPro" id="IPR008792">
    <property type="entry name" value="PQQD"/>
</dbReference>
<accession>A0A6J6GXX4</accession>
<dbReference type="Pfam" id="PF05402">
    <property type="entry name" value="PqqD"/>
    <property type="match status" value="1"/>
</dbReference>
<protein>
    <submittedName>
        <fullName evidence="1">Unannotated protein</fullName>
    </submittedName>
</protein>
<reference evidence="1" key="1">
    <citation type="submission" date="2020-05" db="EMBL/GenBank/DDBJ databases">
        <authorList>
            <person name="Chiriac C."/>
            <person name="Salcher M."/>
            <person name="Ghai R."/>
            <person name="Kavagutti S V."/>
        </authorList>
    </citation>
    <scope>NUCLEOTIDE SEQUENCE</scope>
</reference>
<gene>
    <name evidence="1" type="ORF">UFOPK1493_04516</name>
</gene>
<dbReference type="AlphaFoldDB" id="A0A6J6GXX4"/>
<name>A0A6J6GXX4_9ZZZZ</name>
<sequence>MAGERFTEGSLPRSVDDTETALFEGEAVVFRAATRSIHRLNATAGAVWVCCDGGTTVASMIDELASAFGVDAAEVRPQVLEALDQLAELGLLGGAGDQPQVTLTLEPERASDGSRIVSCPPDT</sequence>
<evidence type="ECO:0000313" key="1">
    <source>
        <dbReference type="EMBL" id="CAB4603805.1"/>
    </source>
</evidence>
<organism evidence="1">
    <name type="scientific">freshwater metagenome</name>
    <dbReference type="NCBI Taxonomy" id="449393"/>
    <lineage>
        <taxon>unclassified sequences</taxon>
        <taxon>metagenomes</taxon>
        <taxon>ecological metagenomes</taxon>
    </lineage>
</organism>